<protein>
    <submittedName>
        <fullName evidence="2">Uncharacterized protein</fullName>
    </submittedName>
</protein>
<accession>A0A5D3AUT3</accession>
<feature type="region of interest" description="Disordered" evidence="1">
    <location>
        <begin position="1"/>
        <end position="56"/>
    </location>
</feature>
<name>A0A5D3AUT3_9TREE</name>
<proteinExistence type="predicted"/>
<sequence>MSSVTQPINFPARPSFSSFSSPSSPSSSPSRSNSYDLSTSPRVGTSPASHPCPHMSQLVQSLKQAWGTKQDSRQEKRWGI</sequence>
<dbReference type="EMBL" id="NIDF01000043">
    <property type="protein sequence ID" value="TYJ55237.1"/>
    <property type="molecule type" value="Genomic_DNA"/>
</dbReference>
<keyword evidence="3" id="KW-1185">Reference proteome</keyword>
<comment type="caution">
    <text evidence="2">The sequence shown here is derived from an EMBL/GenBank/DDBJ whole genome shotgun (WGS) entry which is preliminary data.</text>
</comment>
<feature type="compositionally biased region" description="Low complexity" evidence="1">
    <location>
        <begin position="13"/>
        <end position="32"/>
    </location>
</feature>
<feature type="compositionally biased region" description="Polar residues" evidence="1">
    <location>
        <begin position="33"/>
        <end position="48"/>
    </location>
</feature>
<dbReference type="AlphaFoldDB" id="A0A5D3AUT3"/>
<evidence type="ECO:0000313" key="2">
    <source>
        <dbReference type="EMBL" id="TYJ55237.1"/>
    </source>
</evidence>
<dbReference type="Proteomes" id="UP000322245">
    <property type="component" value="Unassembled WGS sequence"/>
</dbReference>
<evidence type="ECO:0000256" key="1">
    <source>
        <dbReference type="SAM" id="MobiDB-lite"/>
    </source>
</evidence>
<gene>
    <name evidence="2" type="ORF">B9479_004067</name>
</gene>
<organism evidence="2 3">
    <name type="scientific">Cryptococcus floricola</name>
    <dbReference type="NCBI Taxonomy" id="2591691"/>
    <lineage>
        <taxon>Eukaryota</taxon>
        <taxon>Fungi</taxon>
        <taxon>Dikarya</taxon>
        <taxon>Basidiomycota</taxon>
        <taxon>Agaricomycotina</taxon>
        <taxon>Tremellomycetes</taxon>
        <taxon>Tremellales</taxon>
        <taxon>Cryptococcaceae</taxon>
        <taxon>Cryptococcus</taxon>
    </lineage>
</organism>
<reference evidence="2 3" key="1">
    <citation type="submission" date="2017-05" db="EMBL/GenBank/DDBJ databases">
        <title>The Genome Sequence of Tsuchiyaea wingfieldii DSM 27421.</title>
        <authorList>
            <person name="Cuomo C."/>
            <person name="Passer A."/>
            <person name="Billmyre B."/>
            <person name="Heitman J."/>
        </authorList>
    </citation>
    <scope>NUCLEOTIDE SEQUENCE [LARGE SCALE GENOMIC DNA]</scope>
    <source>
        <strain evidence="2 3">DSM 27421</strain>
    </source>
</reference>
<evidence type="ECO:0000313" key="3">
    <source>
        <dbReference type="Proteomes" id="UP000322245"/>
    </source>
</evidence>